<dbReference type="CDD" id="cd00633">
    <property type="entry name" value="Secretoglobin"/>
    <property type="match status" value="1"/>
</dbReference>
<evidence type="ECO:0000256" key="3">
    <source>
        <dbReference type="ARBA" id="ARBA00022525"/>
    </source>
</evidence>
<dbReference type="InterPro" id="IPR035960">
    <property type="entry name" value="Secretoglobin_sf"/>
</dbReference>
<protein>
    <submittedName>
        <fullName evidence="6">ABPBG25</fullName>
    </submittedName>
</protein>
<reference evidence="6" key="1">
    <citation type="submission" date="2019-11" db="EMBL/GenBank/DDBJ databases">
        <title>Retrotransposons affected the evolutionary histories of Androgen-binding protein (Abp) genes differently in primates and rodents.</title>
        <authorList>
            <person name="Karn R.C."/>
            <person name="Yazdanifar G."/>
            <person name="Pezer Z."/>
            <person name="Janousek V."/>
            <person name="Laukaitis C.M."/>
        </authorList>
    </citation>
    <scope>NUCLEOTIDE SEQUENCE</scope>
    <source>
        <strain evidence="6">Cast/EiJ</strain>
    </source>
</reference>
<gene>
    <name evidence="6" type="primary">Abpbg25</name>
</gene>
<accession>A0A7H1MFN7</accession>
<dbReference type="InterPro" id="IPR015332">
    <property type="entry name" value="CH2-like"/>
</dbReference>
<keyword evidence="4 5" id="KW-0732">Signal</keyword>
<keyword evidence="3" id="KW-0964">Secreted</keyword>
<comment type="similarity">
    <text evidence="2">Belongs to the secretoglobin family.</text>
</comment>
<dbReference type="AlphaFoldDB" id="A0A7H1MFN7"/>
<evidence type="ECO:0000256" key="2">
    <source>
        <dbReference type="ARBA" id="ARBA00008650"/>
    </source>
</evidence>
<organism evidence="6">
    <name type="scientific">Mus musculus castaneus</name>
    <name type="common">Southeastern Asian house mouse</name>
    <dbReference type="NCBI Taxonomy" id="10091"/>
    <lineage>
        <taxon>Eukaryota</taxon>
        <taxon>Metazoa</taxon>
        <taxon>Chordata</taxon>
        <taxon>Craniata</taxon>
        <taxon>Vertebrata</taxon>
        <taxon>Euteleostomi</taxon>
        <taxon>Mammalia</taxon>
        <taxon>Eutheria</taxon>
        <taxon>Euarchontoglires</taxon>
        <taxon>Glires</taxon>
        <taxon>Rodentia</taxon>
        <taxon>Myomorpha</taxon>
        <taxon>Muroidea</taxon>
        <taxon>Muridae</taxon>
        <taxon>Murinae</taxon>
        <taxon>Mus</taxon>
        <taxon>Mus</taxon>
    </lineage>
</organism>
<evidence type="ECO:0000256" key="1">
    <source>
        <dbReference type="ARBA" id="ARBA00004613"/>
    </source>
</evidence>
<name>A0A7H1MFN7_MUSMC</name>
<feature type="chain" id="PRO_5028924884" evidence="5">
    <location>
        <begin position="24"/>
        <end position="112"/>
    </location>
</feature>
<dbReference type="PANTHER" id="PTHR31708:SF0">
    <property type="entry name" value="ABPBG26-RELATED"/>
    <property type="match status" value="1"/>
</dbReference>
<dbReference type="SUPFAM" id="SSF48201">
    <property type="entry name" value="Uteroglobin-like"/>
    <property type="match status" value="1"/>
</dbReference>
<dbReference type="GO" id="GO:0005615">
    <property type="term" value="C:extracellular space"/>
    <property type="evidence" value="ECO:0007669"/>
    <property type="project" value="InterPro"/>
</dbReference>
<comment type="subcellular location">
    <subcellularLocation>
        <location evidence="1">Secreted</location>
    </subcellularLocation>
</comment>
<dbReference type="Gene3D" id="1.20.920.50">
    <property type="match status" value="1"/>
</dbReference>
<evidence type="ECO:0000313" key="6">
    <source>
        <dbReference type="EMBL" id="QNT60515.1"/>
    </source>
</evidence>
<dbReference type="Pfam" id="PF09252">
    <property type="entry name" value="Feld-I_B"/>
    <property type="match status" value="1"/>
</dbReference>
<dbReference type="PANTHER" id="PTHR31708">
    <property type="entry name" value="ABPBG26-RELATED"/>
    <property type="match status" value="1"/>
</dbReference>
<dbReference type="EMBL" id="MN718723">
    <property type="protein sequence ID" value="QNT60515.1"/>
    <property type="molecule type" value="Genomic_DNA"/>
</dbReference>
<dbReference type="InterPro" id="IPR053723">
    <property type="entry name" value="Secretoglobin_Domain_sf"/>
</dbReference>
<dbReference type="InterPro" id="IPR016126">
    <property type="entry name" value="Secretoglobin"/>
</dbReference>
<dbReference type="PROSITE" id="PS51311">
    <property type="entry name" value="SCGB"/>
    <property type="match status" value="1"/>
</dbReference>
<sequence>MKRTLLLLVLLVTGELGFQRTEACHPFFSIYFAVLSGLKIIMYNKLLQFDVTAMELETFGKLQECYNEGRFETEFLNPSIMKAITIIPECREYYTSKDIRKIRLLFIKTWML</sequence>
<feature type="signal peptide" evidence="5">
    <location>
        <begin position="1"/>
        <end position="23"/>
    </location>
</feature>
<evidence type="ECO:0000256" key="4">
    <source>
        <dbReference type="ARBA" id="ARBA00022729"/>
    </source>
</evidence>
<proteinExistence type="inferred from homology"/>
<evidence type="ECO:0000256" key="5">
    <source>
        <dbReference type="SAM" id="SignalP"/>
    </source>
</evidence>